<dbReference type="FunFam" id="3.30.160.60:FF:000014">
    <property type="entry name" value="Transcription factor Sp3"/>
    <property type="match status" value="1"/>
</dbReference>
<dbReference type="CDD" id="cd22541">
    <property type="entry name" value="SP5_N"/>
    <property type="match status" value="1"/>
</dbReference>
<dbReference type="PANTHER" id="PTHR23235:SF28">
    <property type="entry name" value="SP5 TRANSCRIPTION FACTOR-LIKE"/>
    <property type="match status" value="1"/>
</dbReference>
<dbReference type="Gene3D" id="3.30.160.60">
    <property type="entry name" value="Classic Zinc Finger"/>
    <property type="match status" value="3"/>
</dbReference>
<dbReference type="GO" id="GO:0035118">
    <property type="term" value="P:embryonic pectoral fin morphogenesis"/>
    <property type="evidence" value="ECO:0007669"/>
    <property type="project" value="UniProtKB-ARBA"/>
</dbReference>
<dbReference type="SMART" id="SM00355">
    <property type="entry name" value="ZnF_C2H2"/>
    <property type="match status" value="3"/>
</dbReference>
<evidence type="ECO:0000256" key="10">
    <source>
        <dbReference type="ARBA" id="ARBA00038409"/>
    </source>
</evidence>
<evidence type="ECO:0000256" key="1">
    <source>
        <dbReference type="ARBA" id="ARBA00004123"/>
    </source>
</evidence>
<dbReference type="Proteomes" id="UP000694402">
    <property type="component" value="Unassembled WGS sequence"/>
</dbReference>
<sequence>MILFRCAATSQKLHWLQMRVVETQKLMAALPGTDHFLQPFLQHRIASSSPENEPHPLSSFLARTCSQAHLGGSGVGQERQHHPYEGTMSSMTGMLQLWGGDVVQSSSLGVQQVATLTVPKVSFPGHIQSGLGPHPHHHHHHLHELPLTPPAEPSSTPTAYAFDLSPGKMLAPQVQGSSHTPYFHHQNNSIGQNFPNFLQVSTTRHPYHPGGYTEEGQQWWSLPQTTSSPHGHHQPHSHPHHHHPHPFALGRQLVLGHQPQIAALLQGSSKGLLGSTRRCRRCKCPNCQSTSGGTGAPAKPEEPGRRRLHICHLPECGKVYKKTSHLKAHLRWHAGERPFLCSWLFCGKNFTRSDELQRHLRTHTGEKRFSCQACGKRFMRSDHLAKHEKTHQGKRGQPESRDSQGPQQEAPQRPGGSRGSDRNIKKE</sequence>
<feature type="region of interest" description="Disordered" evidence="12">
    <location>
        <begin position="128"/>
        <end position="163"/>
    </location>
</feature>
<evidence type="ECO:0000256" key="8">
    <source>
        <dbReference type="ARBA" id="ARBA00023163"/>
    </source>
</evidence>
<organism evidence="14 15">
    <name type="scientific">Oncorhynchus tshawytscha</name>
    <name type="common">Chinook salmon</name>
    <name type="synonym">Salmo tshawytscha</name>
    <dbReference type="NCBI Taxonomy" id="74940"/>
    <lineage>
        <taxon>Eukaryota</taxon>
        <taxon>Metazoa</taxon>
        <taxon>Chordata</taxon>
        <taxon>Craniata</taxon>
        <taxon>Vertebrata</taxon>
        <taxon>Euteleostomi</taxon>
        <taxon>Actinopterygii</taxon>
        <taxon>Neopterygii</taxon>
        <taxon>Teleostei</taxon>
        <taxon>Protacanthopterygii</taxon>
        <taxon>Salmoniformes</taxon>
        <taxon>Salmonidae</taxon>
        <taxon>Salmoninae</taxon>
        <taxon>Oncorhynchus</taxon>
    </lineage>
</organism>
<keyword evidence="6" id="KW-0805">Transcription regulation</keyword>
<dbReference type="GO" id="GO:0045743">
    <property type="term" value="P:positive regulation of fibroblast growth factor receptor signaling pathway"/>
    <property type="evidence" value="ECO:0007669"/>
    <property type="project" value="UniProtKB-ARBA"/>
</dbReference>
<keyword evidence="8" id="KW-0804">Transcription</keyword>
<dbReference type="GeneTree" id="ENSGT00940000166618"/>
<evidence type="ECO:0000256" key="3">
    <source>
        <dbReference type="ARBA" id="ARBA00022737"/>
    </source>
</evidence>
<dbReference type="GO" id="GO:0008270">
    <property type="term" value="F:zinc ion binding"/>
    <property type="evidence" value="ECO:0007669"/>
    <property type="project" value="UniProtKB-KW"/>
</dbReference>
<feature type="region of interest" description="Disordered" evidence="12">
    <location>
        <begin position="384"/>
        <end position="427"/>
    </location>
</feature>
<keyword evidence="4 11" id="KW-0863">Zinc-finger</keyword>
<evidence type="ECO:0000256" key="12">
    <source>
        <dbReference type="SAM" id="MobiDB-lite"/>
    </source>
</evidence>
<accession>A0A8C8I1U0</accession>
<dbReference type="GO" id="GO:0000978">
    <property type="term" value="F:RNA polymerase II cis-regulatory region sequence-specific DNA binding"/>
    <property type="evidence" value="ECO:0007669"/>
    <property type="project" value="TreeGrafter"/>
</dbReference>
<evidence type="ECO:0000256" key="2">
    <source>
        <dbReference type="ARBA" id="ARBA00022723"/>
    </source>
</evidence>
<dbReference type="Pfam" id="PF00096">
    <property type="entry name" value="zf-C2H2"/>
    <property type="match status" value="3"/>
</dbReference>
<dbReference type="SUPFAM" id="SSF57667">
    <property type="entry name" value="beta-beta-alpha zinc fingers"/>
    <property type="match status" value="2"/>
</dbReference>
<dbReference type="InterPro" id="IPR036236">
    <property type="entry name" value="Znf_C2H2_sf"/>
</dbReference>
<keyword evidence="7" id="KW-0238">DNA-binding</keyword>
<proteinExistence type="inferred from homology"/>
<evidence type="ECO:0000256" key="5">
    <source>
        <dbReference type="ARBA" id="ARBA00022833"/>
    </source>
</evidence>
<keyword evidence="5" id="KW-0862">Zinc</keyword>
<feature type="domain" description="C2H2-type" evidence="13">
    <location>
        <begin position="309"/>
        <end position="338"/>
    </location>
</feature>
<evidence type="ECO:0000256" key="9">
    <source>
        <dbReference type="ARBA" id="ARBA00023242"/>
    </source>
</evidence>
<feature type="domain" description="C2H2-type" evidence="13">
    <location>
        <begin position="369"/>
        <end position="396"/>
    </location>
</feature>
<dbReference type="PROSITE" id="PS50157">
    <property type="entry name" value="ZINC_FINGER_C2H2_2"/>
    <property type="match status" value="3"/>
</dbReference>
<dbReference type="Ensembl" id="ENSOTST00005076536.2">
    <property type="protein sequence ID" value="ENSOTSP00005070516.2"/>
    <property type="gene ID" value="ENSOTSG00005033439.2"/>
</dbReference>
<keyword evidence="3" id="KW-0677">Repeat</keyword>
<evidence type="ECO:0000256" key="4">
    <source>
        <dbReference type="ARBA" id="ARBA00022771"/>
    </source>
</evidence>
<reference evidence="14" key="2">
    <citation type="submission" date="2025-09" db="UniProtKB">
        <authorList>
            <consortium name="Ensembl"/>
        </authorList>
    </citation>
    <scope>IDENTIFICATION</scope>
</reference>
<dbReference type="PROSITE" id="PS00028">
    <property type="entry name" value="ZINC_FINGER_C2H2_1"/>
    <property type="match status" value="3"/>
</dbReference>
<protein>
    <recommendedName>
        <fullName evidence="13">C2H2-type domain-containing protein</fullName>
    </recommendedName>
</protein>
<comment type="similarity">
    <text evidence="10">Belongs to the Sp1 C2H2-type zinc-finger protein family.</text>
</comment>
<dbReference type="GO" id="GO:0000981">
    <property type="term" value="F:DNA-binding transcription factor activity, RNA polymerase II-specific"/>
    <property type="evidence" value="ECO:0007669"/>
    <property type="project" value="TreeGrafter"/>
</dbReference>
<feature type="compositionally biased region" description="Basic residues" evidence="12">
    <location>
        <begin position="230"/>
        <end position="245"/>
    </location>
</feature>
<name>A0A8C8I1U0_ONCTS</name>
<dbReference type="GO" id="GO:0005634">
    <property type="term" value="C:nucleus"/>
    <property type="evidence" value="ECO:0007669"/>
    <property type="project" value="UniProtKB-SubCell"/>
</dbReference>
<evidence type="ECO:0000256" key="6">
    <source>
        <dbReference type="ARBA" id="ARBA00023015"/>
    </source>
</evidence>
<feature type="compositionally biased region" description="Basic and acidic residues" evidence="12">
    <location>
        <begin position="384"/>
        <end position="402"/>
    </location>
</feature>
<feature type="domain" description="C2H2-type" evidence="13">
    <location>
        <begin position="339"/>
        <end position="368"/>
    </location>
</feature>
<dbReference type="PANTHER" id="PTHR23235">
    <property type="entry name" value="KRUEPPEL-LIKE TRANSCRIPTION FACTOR"/>
    <property type="match status" value="1"/>
</dbReference>
<evidence type="ECO:0000256" key="7">
    <source>
        <dbReference type="ARBA" id="ARBA00023125"/>
    </source>
</evidence>
<dbReference type="AlphaFoldDB" id="A0A8C8I1U0"/>
<evidence type="ECO:0000313" key="15">
    <source>
        <dbReference type="Proteomes" id="UP000694402"/>
    </source>
</evidence>
<dbReference type="InterPro" id="IPR013087">
    <property type="entry name" value="Znf_C2H2_type"/>
</dbReference>
<evidence type="ECO:0000256" key="11">
    <source>
        <dbReference type="PROSITE-ProRule" id="PRU00042"/>
    </source>
</evidence>
<evidence type="ECO:0000313" key="14">
    <source>
        <dbReference type="Ensembl" id="ENSOTSP00005070516.2"/>
    </source>
</evidence>
<feature type="region of interest" description="Disordered" evidence="12">
    <location>
        <begin position="222"/>
        <end position="246"/>
    </location>
</feature>
<keyword evidence="9" id="KW-0539">Nucleus</keyword>
<keyword evidence="2" id="KW-0479">Metal-binding</keyword>
<dbReference type="FunFam" id="3.30.160.60:FF:000026">
    <property type="entry name" value="Transcription factor Sp3"/>
    <property type="match status" value="1"/>
</dbReference>
<comment type="subcellular location">
    <subcellularLocation>
        <location evidence="1">Nucleus</location>
    </subcellularLocation>
</comment>
<reference evidence="14" key="1">
    <citation type="submission" date="2025-08" db="UniProtKB">
        <authorList>
            <consortium name="Ensembl"/>
        </authorList>
    </citation>
    <scope>IDENTIFICATION</scope>
</reference>
<evidence type="ECO:0000259" key="13">
    <source>
        <dbReference type="PROSITE" id="PS50157"/>
    </source>
</evidence>
<keyword evidence="15" id="KW-1185">Reference proteome</keyword>